<dbReference type="InterPro" id="IPR039426">
    <property type="entry name" value="TonB-dep_rcpt-like"/>
</dbReference>
<feature type="domain" description="TonB-dependent receptor-like beta-barrel" evidence="12">
    <location>
        <begin position="5"/>
        <end position="299"/>
    </location>
</feature>
<organism evidence="13 14">
    <name type="scientific">Kineobactrum salinum</name>
    <dbReference type="NCBI Taxonomy" id="2708301"/>
    <lineage>
        <taxon>Bacteria</taxon>
        <taxon>Pseudomonadati</taxon>
        <taxon>Pseudomonadota</taxon>
        <taxon>Gammaproteobacteria</taxon>
        <taxon>Cellvibrionales</taxon>
        <taxon>Halieaceae</taxon>
        <taxon>Kineobactrum</taxon>
    </lineage>
</organism>
<evidence type="ECO:0000256" key="6">
    <source>
        <dbReference type="ARBA" id="ARBA00023004"/>
    </source>
</evidence>
<proteinExistence type="predicted"/>
<evidence type="ECO:0000259" key="12">
    <source>
        <dbReference type="Pfam" id="PF00593"/>
    </source>
</evidence>
<sequence length="333" mass="36178">MGGYYQDGTEDSAQVIPGLSESSQRDKSKAWAVFGEGGYRFDVLEATAGLRYFHDRRTQDAVVVGIPPLARVEGSYHTLNPKFTLSWHLNDNSHFYGTVSKGFRSGQNQPASALFVANLSGIDVPTQIDPETLWSYEIGNKSILMNGKLTMEGALYYNDWKDLQVAITAGGIVGALVNAGEAHSLGAELAVSYRPVRGLNLAISGNVNESKLDSTVPTAFNKGDRIFNVPRYTLTASATYTAPLSGGLNFFGFTELQQGARRYLSTQGFTGESDPQSILNARIGVEGNRWGTYLTAENLLDESGYTQAAISSTDFNTTIPQPRTIGLLLRTNY</sequence>
<keyword evidence="14" id="KW-1185">Reference proteome</keyword>
<dbReference type="InterPro" id="IPR036942">
    <property type="entry name" value="Beta-barrel_TonB_sf"/>
</dbReference>
<evidence type="ECO:0000256" key="3">
    <source>
        <dbReference type="ARBA" id="ARBA00022452"/>
    </source>
</evidence>
<evidence type="ECO:0000256" key="9">
    <source>
        <dbReference type="ARBA" id="ARBA00023136"/>
    </source>
</evidence>
<keyword evidence="9" id="KW-0472">Membrane</keyword>
<dbReference type="RefSeq" id="WP_163496434.1">
    <property type="nucleotide sequence ID" value="NZ_CP048711.1"/>
</dbReference>
<evidence type="ECO:0000256" key="10">
    <source>
        <dbReference type="ARBA" id="ARBA00023237"/>
    </source>
</evidence>
<evidence type="ECO:0000256" key="5">
    <source>
        <dbReference type="ARBA" id="ARBA00022692"/>
    </source>
</evidence>
<dbReference type="SUPFAM" id="SSF56935">
    <property type="entry name" value="Porins"/>
    <property type="match status" value="1"/>
</dbReference>
<dbReference type="GO" id="GO:0006826">
    <property type="term" value="P:iron ion transport"/>
    <property type="evidence" value="ECO:0007669"/>
    <property type="project" value="UniProtKB-KW"/>
</dbReference>
<dbReference type="AlphaFoldDB" id="A0A6C0U4T1"/>
<evidence type="ECO:0000256" key="1">
    <source>
        <dbReference type="ARBA" id="ARBA00004571"/>
    </source>
</evidence>
<keyword evidence="7" id="KW-0406">Ion transport</keyword>
<keyword evidence="8" id="KW-0798">TonB box</keyword>
<keyword evidence="4" id="KW-0410">Iron transport</keyword>
<dbReference type="KEGG" id="kim:G3T16_18035"/>
<dbReference type="InterPro" id="IPR000531">
    <property type="entry name" value="Beta-barrel_TonB"/>
</dbReference>
<protein>
    <submittedName>
        <fullName evidence="13">TonB-dependent receptor</fullName>
    </submittedName>
</protein>
<accession>A0A6C0U4T1</accession>
<feature type="region of interest" description="Disordered" evidence="11">
    <location>
        <begin position="1"/>
        <end position="21"/>
    </location>
</feature>
<evidence type="ECO:0000256" key="11">
    <source>
        <dbReference type="SAM" id="MobiDB-lite"/>
    </source>
</evidence>
<keyword evidence="13" id="KW-0675">Receptor</keyword>
<name>A0A6C0U4T1_9GAMM</name>
<gene>
    <name evidence="13" type="ORF">G3T16_18035</name>
</gene>
<keyword evidence="3" id="KW-1134">Transmembrane beta strand</keyword>
<keyword evidence="5" id="KW-0812">Transmembrane</keyword>
<dbReference type="GO" id="GO:0009279">
    <property type="term" value="C:cell outer membrane"/>
    <property type="evidence" value="ECO:0007669"/>
    <property type="project" value="UniProtKB-SubCell"/>
</dbReference>
<dbReference type="EMBL" id="CP048711">
    <property type="protein sequence ID" value="QIB67006.1"/>
    <property type="molecule type" value="Genomic_DNA"/>
</dbReference>
<evidence type="ECO:0000256" key="2">
    <source>
        <dbReference type="ARBA" id="ARBA00022448"/>
    </source>
</evidence>
<keyword evidence="6" id="KW-0408">Iron</keyword>
<reference evidence="13 14" key="1">
    <citation type="submission" date="2020-02" db="EMBL/GenBank/DDBJ databases">
        <title>Genome sequencing for Kineobactrum sp. M2.</title>
        <authorList>
            <person name="Park S.-J."/>
        </authorList>
    </citation>
    <scope>NUCLEOTIDE SEQUENCE [LARGE SCALE GENOMIC DNA]</scope>
    <source>
        <strain evidence="13 14">M2</strain>
    </source>
</reference>
<evidence type="ECO:0000256" key="4">
    <source>
        <dbReference type="ARBA" id="ARBA00022496"/>
    </source>
</evidence>
<dbReference type="PANTHER" id="PTHR32552:SF81">
    <property type="entry name" value="TONB-DEPENDENT OUTER MEMBRANE RECEPTOR"/>
    <property type="match status" value="1"/>
</dbReference>
<dbReference type="PANTHER" id="PTHR32552">
    <property type="entry name" value="FERRICHROME IRON RECEPTOR-RELATED"/>
    <property type="match status" value="1"/>
</dbReference>
<dbReference type="Pfam" id="PF00593">
    <property type="entry name" value="TonB_dep_Rec_b-barrel"/>
    <property type="match status" value="1"/>
</dbReference>
<evidence type="ECO:0000256" key="7">
    <source>
        <dbReference type="ARBA" id="ARBA00023065"/>
    </source>
</evidence>
<dbReference type="Gene3D" id="2.40.170.20">
    <property type="entry name" value="TonB-dependent receptor, beta-barrel domain"/>
    <property type="match status" value="1"/>
</dbReference>
<keyword evidence="2" id="KW-0813">Transport</keyword>
<evidence type="ECO:0000313" key="13">
    <source>
        <dbReference type="EMBL" id="QIB67006.1"/>
    </source>
</evidence>
<keyword evidence="10" id="KW-0998">Cell outer membrane</keyword>
<dbReference type="Proteomes" id="UP000477680">
    <property type="component" value="Chromosome"/>
</dbReference>
<comment type="subcellular location">
    <subcellularLocation>
        <location evidence="1">Cell outer membrane</location>
        <topology evidence="1">Multi-pass membrane protein</topology>
    </subcellularLocation>
</comment>
<evidence type="ECO:0000313" key="14">
    <source>
        <dbReference type="Proteomes" id="UP000477680"/>
    </source>
</evidence>
<evidence type="ECO:0000256" key="8">
    <source>
        <dbReference type="ARBA" id="ARBA00023077"/>
    </source>
</evidence>